<proteinExistence type="predicted"/>
<dbReference type="InterPro" id="IPR036390">
    <property type="entry name" value="WH_DNA-bd_sf"/>
</dbReference>
<accession>A0ABT0IRT7</accession>
<evidence type="ECO:0000313" key="2">
    <source>
        <dbReference type="EMBL" id="MCK8780519.1"/>
    </source>
</evidence>
<dbReference type="Proteomes" id="UP001202827">
    <property type="component" value="Unassembled WGS sequence"/>
</dbReference>
<dbReference type="SMART" id="SM00347">
    <property type="entry name" value="HTH_MARR"/>
    <property type="match status" value="1"/>
</dbReference>
<gene>
    <name evidence="2" type="ORF">M0654_11030</name>
</gene>
<dbReference type="PANTHER" id="PTHR33164">
    <property type="entry name" value="TRANSCRIPTIONAL REGULATOR, MARR FAMILY"/>
    <property type="match status" value="1"/>
</dbReference>
<organism evidence="2 3">
    <name type="scientific">Neorhizobium turbinariae</name>
    <dbReference type="NCBI Taxonomy" id="2937795"/>
    <lineage>
        <taxon>Bacteria</taxon>
        <taxon>Pseudomonadati</taxon>
        <taxon>Pseudomonadota</taxon>
        <taxon>Alphaproteobacteria</taxon>
        <taxon>Hyphomicrobiales</taxon>
        <taxon>Rhizobiaceae</taxon>
        <taxon>Rhizobium/Agrobacterium group</taxon>
        <taxon>Neorhizobium</taxon>
    </lineage>
</organism>
<sequence length="176" mass="19693">MTVSSAIRARKESHPDRTARIGDLLARMRLLIGRRIIGRTALANIAPGLDISHLDVLDAMRRIEGEITVGAIAEVLRIDPSRGSRLVADLVGRGILRREASQEDGRRSLVVRTEFGDTLLAEIRAVKRALLTGVLEDWDEDELEAFSTLFEKFICDFESIYLQAEKAQEQRAEPKV</sequence>
<dbReference type="RefSeq" id="WP_248683136.1">
    <property type="nucleotide sequence ID" value="NZ_JALPRY010000012.1"/>
</dbReference>
<dbReference type="InterPro" id="IPR039422">
    <property type="entry name" value="MarR/SlyA-like"/>
</dbReference>
<reference evidence="2 3" key="1">
    <citation type="submission" date="2022-04" db="EMBL/GenBank/DDBJ databases">
        <title>Rhizobium coralii sp. nov., isolated from coral Turbinaria peltata.</title>
        <authorList>
            <person name="Sun H."/>
        </authorList>
    </citation>
    <scope>NUCLEOTIDE SEQUENCE [LARGE SCALE GENOMIC DNA]</scope>
    <source>
        <strain evidence="2 3">NTR19</strain>
    </source>
</reference>
<keyword evidence="3" id="KW-1185">Reference proteome</keyword>
<name>A0ABT0IRT7_9HYPH</name>
<dbReference type="PANTHER" id="PTHR33164:SF57">
    <property type="entry name" value="MARR-FAMILY TRANSCRIPTIONAL REGULATOR"/>
    <property type="match status" value="1"/>
</dbReference>
<dbReference type="PROSITE" id="PS50995">
    <property type="entry name" value="HTH_MARR_2"/>
    <property type="match status" value="1"/>
</dbReference>
<dbReference type="Pfam" id="PF12802">
    <property type="entry name" value="MarR_2"/>
    <property type="match status" value="1"/>
</dbReference>
<protein>
    <submittedName>
        <fullName evidence="2">MarR family transcriptional regulator</fullName>
    </submittedName>
</protein>
<dbReference type="Gene3D" id="1.10.10.10">
    <property type="entry name" value="Winged helix-like DNA-binding domain superfamily/Winged helix DNA-binding domain"/>
    <property type="match status" value="1"/>
</dbReference>
<evidence type="ECO:0000313" key="3">
    <source>
        <dbReference type="Proteomes" id="UP001202827"/>
    </source>
</evidence>
<dbReference type="InterPro" id="IPR036388">
    <property type="entry name" value="WH-like_DNA-bd_sf"/>
</dbReference>
<comment type="caution">
    <text evidence="2">The sequence shown here is derived from an EMBL/GenBank/DDBJ whole genome shotgun (WGS) entry which is preliminary data.</text>
</comment>
<dbReference type="EMBL" id="JALPRY010000012">
    <property type="protein sequence ID" value="MCK8780519.1"/>
    <property type="molecule type" value="Genomic_DNA"/>
</dbReference>
<dbReference type="InterPro" id="IPR000835">
    <property type="entry name" value="HTH_MarR-typ"/>
</dbReference>
<evidence type="ECO:0000259" key="1">
    <source>
        <dbReference type="PROSITE" id="PS50995"/>
    </source>
</evidence>
<feature type="domain" description="HTH marR-type" evidence="1">
    <location>
        <begin position="18"/>
        <end position="155"/>
    </location>
</feature>
<dbReference type="SUPFAM" id="SSF46785">
    <property type="entry name" value="Winged helix' DNA-binding domain"/>
    <property type="match status" value="1"/>
</dbReference>